<dbReference type="PANTHER" id="PTHR14455">
    <property type="entry name" value="ASKOPOS"/>
    <property type="match status" value="1"/>
</dbReference>
<reference evidence="4" key="2">
    <citation type="submission" date="2025-09" db="UniProtKB">
        <authorList>
            <consortium name="Ensembl"/>
        </authorList>
    </citation>
    <scope>IDENTIFICATION</scope>
</reference>
<dbReference type="GO" id="GO:0005634">
    <property type="term" value="C:nucleus"/>
    <property type="evidence" value="ECO:0007669"/>
    <property type="project" value="UniProtKB-SubCell"/>
</dbReference>
<comment type="subcellular location">
    <subcellularLocation>
        <location evidence="1">Nucleus</location>
    </subcellularLocation>
</comment>
<dbReference type="GeneTree" id="ENSGT00730000113981"/>
<keyword evidence="3" id="KW-0539">Nucleus</keyword>
<evidence type="ECO:0000256" key="2">
    <source>
        <dbReference type="ARBA" id="ARBA00020595"/>
    </source>
</evidence>
<organism evidence="4 5">
    <name type="scientific">Cyclopterus lumpus</name>
    <name type="common">Lumpsucker</name>
    <dbReference type="NCBI Taxonomy" id="8103"/>
    <lineage>
        <taxon>Eukaryota</taxon>
        <taxon>Metazoa</taxon>
        <taxon>Chordata</taxon>
        <taxon>Craniata</taxon>
        <taxon>Vertebrata</taxon>
        <taxon>Euteleostomi</taxon>
        <taxon>Actinopterygii</taxon>
        <taxon>Neopterygii</taxon>
        <taxon>Teleostei</taxon>
        <taxon>Neoteleostei</taxon>
        <taxon>Acanthomorphata</taxon>
        <taxon>Eupercaria</taxon>
        <taxon>Perciformes</taxon>
        <taxon>Cottioidei</taxon>
        <taxon>Cottales</taxon>
        <taxon>Cyclopteridae</taxon>
        <taxon>Cyclopterus</taxon>
    </lineage>
</organism>
<evidence type="ECO:0000256" key="3">
    <source>
        <dbReference type="ARBA" id="ARBA00023242"/>
    </source>
</evidence>
<protein>
    <recommendedName>
        <fullName evidence="2">S100P-binding protein</fullName>
    </recommendedName>
</protein>
<proteinExistence type="predicted"/>
<evidence type="ECO:0000313" key="5">
    <source>
        <dbReference type="Proteomes" id="UP000694565"/>
    </source>
</evidence>
<dbReference type="AlphaFoldDB" id="A0A8C2WJ92"/>
<dbReference type="InterPro" id="IPR026097">
    <property type="entry name" value="S100PBP"/>
</dbReference>
<evidence type="ECO:0000256" key="1">
    <source>
        <dbReference type="ARBA" id="ARBA00004123"/>
    </source>
</evidence>
<sequence>MTMPLTPQSVCSRMILCEQKTGLQQREFTNPFINFKIEYVNDCSKKRPLQDSSSDDGYETPAKKTCSSKDLSPDLGCFMDYCSLSATEDLVSPSAISMLALLDKAHTIRSDINEVAGPLLQDVECGPSTEPGVNKEDIVSFRPEVFDSEHDWDHGKRLYVHSVTRHMKEHQGENRGVMTELLTLMNQVADQRQGTDGKQWQHPSDLTRRNYQKRFGNGLPKMTLCEWQSQNRPSYKRFAEVPTSFQRSHCP</sequence>
<accession>A0A8C2WJ92</accession>
<name>A0A8C2WJ92_CYCLU</name>
<dbReference type="Ensembl" id="ENSCLMT00005005559.1">
    <property type="protein sequence ID" value="ENSCLMP00005005199.1"/>
    <property type="gene ID" value="ENSCLMG00005002783.1"/>
</dbReference>
<dbReference type="Proteomes" id="UP000694565">
    <property type="component" value="Unplaced"/>
</dbReference>
<reference evidence="4" key="1">
    <citation type="submission" date="2025-08" db="UniProtKB">
        <authorList>
            <consortium name="Ensembl"/>
        </authorList>
    </citation>
    <scope>IDENTIFICATION</scope>
</reference>
<evidence type="ECO:0000313" key="4">
    <source>
        <dbReference type="Ensembl" id="ENSCLMP00005005199.1"/>
    </source>
</evidence>
<dbReference type="GO" id="GO:0048306">
    <property type="term" value="F:calcium-dependent protein binding"/>
    <property type="evidence" value="ECO:0007669"/>
    <property type="project" value="InterPro"/>
</dbReference>
<dbReference type="Pfam" id="PF15427">
    <property type="entry name" value="S100PBPR"/>
    <property type="match status" value="1"/>
</dbReference>
<keyword evidence="5" id="KW-1185">Reference proteome</keyword>
<dbReference type="PANTHER" id="PTHR14455:SF0">
    <property type="entry name" value="S100P-BINDING PROTEIN"/>
    <property type="match status" value="1"/>
</dbReference>